<dbReference type="KEGG" id="emt:CPZ25_006895"/>
<dbReference type="RefSeq" id="WP_096919954.1">
    <property type="nucleotide sequence ID" value="NZ_CP029487.1"/>
</dbReference>
<dbReference type="EMBL" id="CP029487">
    <property type="protein sequence ID" value="QCT71062.1"/>
    <property type="molecule type" value="Genomic_DNA"/>
</dbReference>
<protein>
    <submittedName>
        <fullName evidence="1">Uncharacterized protein</fullName>
    </submittedName>
</protein>
<reference evidence="1 2" key="1">
    <citation type="submission" date="2018-05" db="EMBL/GenBank/DDBJ databases">
        <title>Genome comparison of Eubacterium sp.</title>
        <authorList>
            <person name="Feng Y."/>
            <person name="Sanchez-Andrea I."/>
            <person name="Stams A.J.M."/>
            <person name="De Vos W.M."/>
        </authorList>
    </citation>
    <scope>NUCLEOTIDE SEQUENCE [LARGE SCALE GENOMIC DNA]</scope>
    <source>
        <strain evidence="1 2">YI</strain>
    </source>
</reference>
<keyword evidence="2" id="KW-1185">Reference proteome</keyword>
<accession>A0A4P9C8U6</accession>
<name>A0A4P9C8U6_EUBML</name>
<evidence type="ECO:0000313" key="1">
    <source>
        <dbReference type="EMBL" id="QCT71062.1"/>
    </source>
</evidence>
<proteinExistence type="predicted"/>
<dbReference type="Proteomes" id="UP000218387">
    <property type="component" value="Chromosome"/>
</dbReference>
<sequence length="121" mass="14061">MVTFFRNNKGRDVEINIHEFTSFCSMIVDIKVDGVVYADKAEATTGFPLNNRNLLVLKFAADTGDTQGKECRLVICDLGLEKNMTAEEILKNREIADYLYKITKRESIYPYTTEHWRNWED</sequence>
<gene>
    <name evidence="1" type="ORF">CPZ25_006895</name>
</gene>
<dbReference type="AlphaFoldDB" id="A0A4P9C8U6"/>
<evidence type="ECO:0000313" key="2">
    <source>
        <dbReference type="Proteomes" id="UP000218387"/>
    </source>
</evidence>
<organism evidence="1 2">
    <name type="scientific">Eubacterium maltosivorans</name>
    <dbReference type="NCBI Taxonomy" id="2041044"/>
    <lineage>
        <taxon>Bacteria</taxon>
        <taxon>Bacillati</taxon>
        <taxon>Bacillota</taxon>
        <taxon>Clostridia</taxon>
        <taxon>Eubacteriales</taxon>
        <taxon>Eubacteriaceae</taxon>
        <taxon>Eubacterium</taxon>
    </lineage>
</organism>